<dbReference type="RefSeq" id="WP_013583682.1">
    <property type="nucleotide sequence ID" value="NC_015125.1"/>
</dbReference>
<protein>
    <recommendedName>
        <fullName evidence="3">Acyl-CoA carboxylase epsilon subunit</fullName>
    </recommendedName>
</protein>
<reference evidence="1 2" key="1">
    <citation type="journal article" date="2011" name="J. Bacteriol.">
        <title>Genome sequence of Microbacterium testaceum StLB037, an N-acylhomoserine lactone-degrading bacterium isolated from potato leaves.</title>
        <authorList>
            <person name="Morohoshi T."/>
            <person name="Wang W.-Z."/>
            <person name="Someya N."/>
            <person name="Ikeda T."/>
        </authorList>
    </citation>
    <scope>NUCLEOTIDE SEQUENCE [LARGE SCALE GENOMIC DNA]</scope>
    <source>
        <strain evidence="1 2">StLB037</strain>
    </source>
</reference>
<name>E8NCA7_MICTS</name>
<dbReference type="Proteomes" id="UP000008975">
    <property type="component" value="Chromosome"/>
</dbReference>
<dbReference type="GO" id="GO:0004658">
    <property type="term" value="F:propionyl-CoA carboxylase activity"/>
    <property type="evidence" value="ECO:0007669"/>
    <property type="project" value="InterPro"/>
</dbReference>
<dbReference type="AlphaFoldDB" id="E8NCA7"/>
<reference key="2">
    <citation type="submission" date="2011-02" db="EMBL/GenBank/DDBJ databases">
        <title>Genome sequence of Microbacterium testaceum StLB037.</title>
        <authorList>
            <person name="Morohoshi T."/>
            <person name="Wang W.Z."/>
            <person name="Someya N."/>
            <person name="Ikeda T."/>
        </authorList>
    </citation>
    <scope>NUCLEOTIDE SEQUENCE</scope>
    <source>
        <strain>StLB037</strain>
    </source>
</reference>
<dbReference type="EMBL" id="AP012052">
    <property type="protein sequence ID" value="BAJ73555.1"/>
    <property type="molecule type" value="Genomic_DNA"/>
</dbReference>
<dbReference type="HOGENOM" id="CLU_196741_0_0_11"/>
<sequence length="82" mass="8806">MSDARPRTDSDPALPPVVAEVVRGTPTEEELAAAVVVVSEAYAREVADATVPETASRSRWELSARGLRTQLDRAAGWHSFTA</sequence>
<proteinExistence type="predicted"/>
<organism evidence="1 2">
    <name type="scientific">Microbacterium testaceum (strain StLB037)</name>
    <dbReference type="NCBI Taxonomy" id="979556"/>
    <lineage>
        <taxon>Bacteria</taxon>
        <taxon>Bacillati</taxon>
        <taxon>Actinomycetota</taxon>
        <taxon>Actinomycetes</taxon>
        <taxon>Micrococcales</taxon>
        <taxon>Microbacteriaceae</taxon>
        <taxon>Microbacterium</taxon>
    </lineage>
</organism>
<dbReference type="KEGG" id="mts:MTES_0591"/>
<evidence type="ECO:0000313" key="2">
    <source>
        <dbReference type="Proteomes" id="UP000008975"/>
    </source>
</evidence>
<dbReference type="GO" id="GO:0003989">
    <property type="term" value="F:acetyl-CoA carboxylase activity"/>
    <property type="evidence" value="ECO:0007669"/>
    <property type="project" value="InterPro"/>
</dbReference>
<dbReference type="InterPro" id="IPR032716">
    <property type="entry name" value="ACC_epsilon"/>
</dbReference>
<gene>
    <name evidence="1" type="ordered locus">MTES_0591</name>
</gene>
<dbReference type="Pfam" id="PF13822">
    <property type="entry name" value="ACC_epsilon"/>
    <property type="match status" value="1"/>
</dbReference>
<accession>E8NCA7</accession>
<evidence type="ECO:0008006" key="3">
    <source>
        <dbReference type="Google" id="ProtNLM"/>
    </source>
</evidence>
<evidence type="ECO:0000313" key="1">
    <source>
        <dbReference type="EMBL" id="BAJ73555.1"/>
    </source>
</evidence>